<dbReference type="OMA" id="IYDPDMF"/>
<evidence type="ECO:0000256" key="6">
    <source>
        <dbReference type="ARBA" id="ARBA00041070"/>
    </source>
</evidence>
<proteinExistence type="inferred from homology"/>
<keyword evidence="3" id="KW-0408">Iron</keyword>
<dbReference type="OrthoDB" id="66964at2759"/>
<dbReference type="VEuPathDB" id="PlasmoDB:PfDd2_120022500"/>
<dbReference type="InterPro" id="IPR044248">
    <property type="entry name" value="DPH3/4-like"/>
</dbReference>
<evidence type="ECO:0000256" key="2">
    <source>
        <dbReference type="ARBA" id="ARBA00022723"/>
    </source>
</evidence>
<organism evidence="9 10">
    <name type="scientific">Plasmodium falciparum (isolate Dd2)</name>
    <dbReference type="NCBI Taxonomy" id="57267"/>
    <lineage>
        <taxon>Eukaryota</taxon>
        <taxon>Sar</taxon>
        <taxon>Alveolata</taxon>
        <taxon>Apicomplexa</taxon>
        <taxon>Aconoidasida</taxon>
        <taxon>Haemosporida</taxon>
        <taxon>Plasmodiidae</taxon>
        <taxon>Plasmodium</taxon>
        <taxon>Plasmodium (Laverania)</taxon>
    </lineage>
</organism>
<evidence type="ECO:0000256" key="5">
    <source>
        <dbReference type="ARBA" id="ARBA00036267"/>
    </source>
</evidence>
<dbReference type="InterPro" id="IPR036671">
    <property type="entry name" value="DPH_MB_sf"/>
</dbReference>
<accession>A0A0L7M4Q7</accession>
<dbReference type="FunFam" id="3.10.660.10:FF:000004">
    <property type="entry name" value="Diphthamide biosynthesis protein 3"/>
    <property type="match status" value="1"/>
</dbReference>
<feature type="domain" description="DPH-type MB" evidence="8">
    <location>
        <begin position="16"/>
        <end position="72"/>
    </location>
</feature>
<dbReference type="GO" id="GO:0046872">
    <property type="term" value="F:metal ion binding"/>
    <property type="evidence" value="ECO:0007669"/>
    <property type="project" value="UniProtKB-KW"/>
</dbReference>
<evidence type="ECO:0000259" key="8">
    <source>
        <dbReference type="PROSITE" id="PS51074"/>
    </source>
</evidence>
<protein>
    <recommendedName>
        <fullName evidence="6">Diphthamide biosynthesis protein 3</fullName>
    </recommendedName>
</protein>
<dbReference type="AlphaFoldDB" id="A0A0L7M4Q7"/>
<evidence type="ECO:0000256" key="7">
    <source>
        <dbReference type="ARBA" id="ARBA00048125"/>
    </source>
</evidence>
<evidence type="ECO:0000256" key="3">
    <source>
        <dbReference type="ARBA" id="ARBA00023004"/>
    </source>
</evidence>
<evidence type="ECO:0000313" key="9">
    <source>
        <dbReference type="EMBL" id="KOB87793.1"/>
    </source>
</evidence>
<dbReference type="Pfam" id="PF05207">
    <property type="entry name" value="Zn_ribbon_CSL"/>
    <property type="match status" value="1"/>
</dbReference>
<evidence type="ECO:0000256" key="1">
    <source>
        <dbReference type="ARBA" id="ARBA00005156"/>
    </source>
</evidence>
<dbReference type="KEGG" id="pfd:PFDG_04180"/>
<comment type="catalytic activity">
    <reaction evidence="7">
        <text>2 [3Fe-4S](0)-[protein] + 2 Fe(2+)-[Dph3] + NADH = 2 [4Fe-4S](1+)-[protein] + 2 [Dph3] + NAD(+) + H(+)</text>
        <dbReference type="Rhea" id="RHEA:71239"/>
        <dbReference type="Rhea" id="RHEA-COMP:17997"/>
        <dbReference type="Rhea" id="RHEA-COMP:17998"/>
        <dbReference type="Rhea" id="RHEA-COMP:18001"/>
        <dbReference type="Rhea" id="RHEA-COMP:18002"/>
        <dbReference type="ChEBI" id="CHEBI:15378"/>
        <dbReference type="ChEBI" id="CHEBI:29033"/>
        <dbReference type="ChEBI" id="CHEBI:33723"/>
        <dbReference type="ChEBI" id="CHEBI:47402"/>
        <dbReference type="ChEBI" id="CHEBI:57540"/>
        <dbReference type="ChEBI" id="CHEBI:57945"/>
        <dbReference type="ChEBI" id="CHEBI:83228"/>
    </reaction>
</comment>
<dbReference type="EMBL" id="DS016682">
    <property type="protein sequence ID" value="KOB87793.1"/>
    <property type="molecule type" value="Genomic_DNA"/>
</dbReference>
<comment type="similarity">
    <text evidence="4">Belongs to the DPH3 family.</text>
</comment>
<dbReference type="GO" id="GO:0017183">
    <property type="term" value="P:protein histidyl modification to diphthamide"/>
    <property type="evidence" value="ECO:0007669"/>
    <property type="project" value="InterPro"/>
</dbReference>
<dbReference type="Gene3D" id="3.10.660.10">
    <property type="entry name" value="DPH Zinc finger"/>
    <property type="match status" value="1"/>
</dbReference>
<keyword evidence="2" id="KW-0479">Metal-binding</keyword>
<dbReference type="PANTHER" id="PTHR21454:SF31">
    <property type="entry name" value="DIPHTHAMIDE BIOSYNTHESIS PROTEIN 3"/>
    <property type="match status" value="1"/>
</dbReference>
<dbReference type="PANTHER" id="PTHR21454">
    <property type="entry name" value="DPH3 HOMOLOG-RELATED"/>
    <property type="match status" value="1"/>
</dbReference>
<name>A0A0L7M4Q7_PLAF4</name>
<comment type="pathway">
    <text evidence="1">Protein modification; peptidyl-diphthamide biosynthesis.</text>
</comment>
<evidence type="ECO:0000313" key="10">
    <source>
        <dbReference type="Proteomes" id="UP000054282"/>
    </source>
</evidence>
<reference evidence="10" key="2">
    <citation type="submission" date="2006-09" db="EMBL/GenBank/DDBJ databases">
        <title>The genome sequence of Plasmodium falciparum Dd2.</title>
        <authorList>
            <consortium name="The Broad Institute Genome Sequencing Platform"/>
            <person name="Birren B."/>
            <person name="Lander E."/>
            <person name="Galagan J."/>
            <person name="Nusbaum C."/>
            <person name="Devon K."/>
            <person name="Henn M."/>
            <person name="Jaffe D."/>
            <person name="Butler J."/>
            <person name="Alvarez P."/>
            <person name="Gnerre S."/>
            <person name="Grabherr M."/>
            <person name="Kleber M."/>
            <person name="Mauceli E."/>
            <person name="Brockman W."/>
            <person name="MacCallum I.A."/>
            <person name="Rounsley S."/>
            <person name="Young S."/>
            <person name="LaButti K."/>
            <person name="Pushparaj V."/>
            <person name="DeCaprio D."/>
            <person name="Crawford M."/>
            <person name="Koehrsen M."/>
            <person name="Engels R."/>
            <person name="Montgomery P."/>
            <person name="Pearson M."/>
            <person name="Howarth C."/>
            <person name="Larson L."/>
            <person name="Luoma S."/>
            <person name="White J."/>
            <person name="Kodira C."/>
            <person name="Zeng Q."/>
            <person name="O'Leary S."/>
            <person name="Yandava C."/>
            <person name="Alvarado L."/>
            <person name="Wirth D."/>
            <person name="Volkman S."/>
            <person name="Hartl D."/>
        </authorList>
    </citation>
    <scope>NUCLEOTIDE SEQUENCE [LARGE SCALE GENOMIC DNA]</scope>
</reference>
<dbReference type="Proteomes" id="UP000054282">
    <property type="component" value="Unassembled WGS sequence"/>
</dbReference>
<gene>
    <name evidence="9" type="ORF">PFDG_04180</name>
</gene>
<reference evidence="10" key="1">
    <citation type="submission" date="2006-09" db="EMBL/GenBank/DDBJ databases">
        <title>Annotation of Plasmodium falciparum Dd2.</title>
        <authorList>
            <consortium name="The Broad Institute Genome Sequencing Platform"/>
            <person name="Volkman S.K."/>
            <person name="Neafsey D.E."/>
            <person name="Dash A.P."/>
            <person name="Chitnis C.E."/>
            <person name="Hartl D.L."/>
            <person name="Young S.K."/>
            <person name="Zeng Q."/>
            <person name="Koehrsen M."/>
            <person name="Alvarado L."/>
            <person name="Berlin A."/>
            <person name="Borenstein D."/>
            <person name="Chapman S.B."/>
            <person name="Chen Z."/>
            <person name="Engels R."/>
            <person name="Freedman E."/>
            <person name="Gellesch M."/>
            <person name="Goldberg J."/>
            <person name="Griggs A."/>
            <person name="Gujja S."/>
            <person name="Heilman E.R."/>
            <person name="Heiman D.I."/>
            <person name="Howarth C."/>
            <person name="Jen D."/>
            <person name="Larson L."/>
            <person name="Mehta T."/>
            <person name="Neiman D."/>
            <person name="Park D."/>
            <person name="Pearson M."/>
            <person name="Roberts A."/>
            <person name="Saif S."/>
            <person name="Shea T."/>
            <person name="Shenoy N."/>
            <person name="Sisk P."/>
            <person name="Stolte C."/>
            <person name="Sykes S."/>
            <person name="Walk T."/>
            <person name="White J."/>
            <person name="Yandava C."/>
            <person name="Haas B."/>
            <person name="Henn M.R."/>
            <person name="Nusbaum C."/>
            <person name="Birren B."/>
        </authorList>
    </citation>
    <scope>NUCLEOTIDE SEQUENCE [LARGE SCALE GENOMIC DNA]</scope>
</reference>
<evidence type="ECO:0000256" key="4">
    <source>
        <dbReference type="ARBA" id="ARBA00024032"/>
    </source>
</evidence>
<sequence>MIVESNYKAVETFDVIYEEVNLIDFEFDESIKTFFYPCPCGDIFEVTLEDLFKGENILKCPSCSLTIKILYTPEELHNYT</sequence>
<dbReference type="PROSITE" id="PS51074">
    <property type="entry name" value="DPH_MB"/>
    <property type="match status" value="1"/>
</dbReference>
<comment type="catalytic activity">
    <reaction evidence="5">
        <text>[3Fe-4S](1+)-[protein] + Fe(2+)-[Dph3] = [3Fe-4S](0)-[protein] + Fe(3+)-[Dph3]</text>
        <dbReference type="Rhea" id="RHEA:71235"/>
        <dbReference type="Rhea" id="RHEA-COMP:17996"/>
        <dbReference type="Rhea" id="RHEA-COMP:17997"/>
        <dbReference type="Rhea" id="RHEA-COMP:18002"/>
        <dbReference type="Rhea" id="RHEA-COMP:18003"/>
        <dbReference type="ChEBI" id="CHEBI:29033"/>
        <dbReference type="ChEBI" id="CHEBI:29034"/>
        <dbReference type="ChEBI" id="CHEBI:33751"/>
        <dbReference type="ChEBI" id="CHEBI:47402"/>
        <dbReference type="ChEBI" id="CHEBI:83228"/>
    </reaction>
</comment>
<dbReference type="SUPFAM" id="SSF144217">
    <property type="entry name" value="CSL zinc finger"/>
    <property type="match status" value="1"/>
</dbReference>
<dbReference type="InterPro" id="IPR007872">
    <property type="entry name" value="DPH_MB_dom"/>
</dbReference>